<organism evidence="1 2">
    <name type="scientific">Oleomonas cavernae</name>
    <dbReference type="NCBI Taxonomy" id="2320859"/>
    <lineage>
        <taxon>Bacteria</taxon>
        <taxon>Pseudomonadati</taxon>
        <taxon>Pseudomonadota</taxon>
        <taxon>Alphaproteobacteria</taxon>
        <taxon>Acetobacterales</taxon>
        <taxon>Acetobacteraceae</taxon>
        <taxon>Oleomonas</taxon>
    </lineage>
</organism>
<keyword evidence="2" id="KW-1185">Reference proteome</keyword>
<dbReference type="Gene3D" id="3.30.160.150">
    <property type="entry name" value="Lipoprotein like domain"/>
    <property type="match status" value="1"/>
</dbReference>
<evidence type="ECO:0000313" key="2">
    <source>
        <dbReference type="Proteomes" id="UP000284605"/>
    </source>
</evidence>
<dbReference type="PROSITE" id="PS51257">
    <property type="entry name" value="PROKAR_LIPOPROTEIN"/>
    <property type="match status" value="1"/>
</dbReference>
<name>A0A418WIC5_9PROT</name>
<dbReference type="RefSeq" id="WP_119781727.1">
    <property type="nucleotide sequence ID" value="NZ_QYUK01000011.1"/>
</dbReference>
<dbReference type="GO" id="GO:0043165">
    <property type="term" value="P:Gram-negative-bacterium-type cell outer membrane assembly"/>
    <property type="evidence" value="ECO:0007669"/>
    <property type="project" value="InterPro"/>
</dbReference>
<dbReference type="AlphaFoldDB" id="A0A418WIC5"/>
<accession>A0A418WIC5</accession>
<dbReference type="EMBL" id="QYUK01000011">
    <property type="protein sequence ID" value="RJF89639.1"/>
    <property type="molecule type" value="Genomic_DNA"/>
</dbReference>
<comment type="caution">
    <text evidence="1">The sequence shown here is derived from an EMBL/GenBank/DDBJ whole genome shotgun (WGS) entry which is preliminary data.</text>
</comment>
<evidence type="ECO:0000313" key="1">
    <source>
        <dbReference type="EMBL" id="RJF89639.1"/>
    </source>
</evidence>
<reference evidence="1 2" key="1">
    <citation type="submission" date="2018-09" db="EMBL/GenBank/DDBJ databases">
        <authorList>
            <person name="Zhu H."/>
        </authorList>
    </citation>
    <scope>NUCLEOTIDE SEQUENCE [LARGE SCALE GENOMIC DNA]</scope>
    <source>
        <strain evidence="1 2">K1W22B-8</strain>
    </source>
</reference>
<proteinExistence type="predicted"/>
<gene>
    <name evidence="1" type="ORF">D3874_23895</name>
</gene>
<dbReference type="GO" id="GO:0019867">
    <property type="term" value="C:outer membrane"/>
    <property type="evidence" value="ECO:0007669"/>
    <property type="project" value="InterPro"/>
</dbReference>
<dbReference type="OrthoDB" id="8480109at2"/>
<protein>
    <recommendedName>
        <fullName evidence="3">LPS-assembly lipoprotein LptE</fullName>
    </recommendedName>
</protein>
<evidence type="ECO:0008006" key="3">
    <source>
        <dbReference type="Google" id="ProtNLM"/>
    </source>
</evidence>
<dbReference type="Proteomes" id="UP000284605">
    <property type="component" value="Unassembled WGS sequence"/>
</dbReference>
<sequence length="171" mass="18108">MAVARIAAVLVLGLGLGLSACGFRPMYGSESTSAEAEALLGSVAIAPIGDDRISQVLRNDLIDRISAGRSASNPRYRLDVKLERSELGGLVQTDASITRYVVTLRGNFRLVDVATGNSVMTEAARTTAAYNVPESEYAAISAQSDAYNRASGALADEIRARVASFLETHRS</sequence>
<dbReference type="InterPro" id="IPR007485">
    <property type="entry name" value="LPS_assembly_LptE"/>
</dbReference>
<dbReference type="Pfam" id="PF04390">
    <property type="entry name" value="LptE"/>
    <property type="match status" value="1"/>
</dbReference>